<accession>A0AB73T9Q1</accession>
<evidence type="ECO:0000256" key="1">
    <source>
        <dbReference type="SAM" id="Phobius"/>
    </source>
</evidence>
<dbReference type="Proteomes" id="UP000245412">
    <property type="component" value="Unassembled WGS sequence"/>
</dbReference>
<dbReference type="AlphaFoldDB" id="A0AB73T9Q1"/>
<proteinExistence type="predicted"/>
<keyword evidence="1" id="KW-0472">Membrane</keyword>
<name>A0AB73T9Q1_9FIRM</name>
<sequence>MIPRKIRPVEEKMNMAVSMFVIFPLWAYITGLYLISSIGGNAGMLLLRAVMFLGGFVFLYIGLMSYRKAAAARKERQRLKQFPPVKGTIVEVRQDVSVKADDYSVSQKVIRYYMIVKIYDPETMMPRLVKSEYYSEPLHRLLGDTKANVYQEPNGWKATVDDFVLKKNSREPDIKLENMVIYDVAAGKENRFLGILGKAAIVVLIIWMLVKFFL</sequence>
<keyword evidence="3" id="KW-1185">Reference proteome</keyword>
<dbReference type="EMBL" id="QGGY01000001">
    <property type="protein sequence ID" value="PWJ78875.1"/>
    <property type="molecule type" value="Genomic_DNA"/>
</dbReference>
<keyword evidence="1" id="KW-1133">Transmembrane helix</keyword>
<protein>
    <recommendedName>
        <fullName evidence="4">DUF3592 domain-containing protein</fullName>
    </recommendedName>
</protein>
<reference evidence="2 3" key="1">
    <citation type="submission" date="2018-05" db="EMBL/GenBank/DDBJ databases">
        <authorList>
            <person name="Goeker M."/>
            <person name="Huntemann M."/>
            <person name="Clum A."/>
            <person name="Pillay M."/>
            <person name="Palaniappan K."/>
            <person name="Varghese N."/>
            <person name="Mikhailova N."/>
            <person name="Stamatis D."/>
            <person name="Reddy T."/>
            <person name="Daum C."/>
            <person name="Shapiro N."/>
            <person name="Ivanova N."/>
            <person name="Kyrpides N."/>
            <person name="Woyke T."/>
        </authorList>
    </citation>
    <scope>NUCLEOTIDE SEQUENCE [LARGE SCALE GENOMIC DNA]</scope>
    <source>
        <strain evidence="2 3">DSM 26524</strain>
    </source>
</reference>
<keyword evidence="1" id="KW-0812">Transmembrane</keyword>
<evidence type="ECO:0008006" key="4">
    <source>
        <dbReference type="Google" id="ProtNLM"/>
    </source>
</evidence>
<feature type="transmembrane region" description="Helical" evidence="1">
    <location>
        <begin position="20"/>
        <end position="39"/>
    </location>
</feature>
<comment type="caution">
    <text evidence="2">The sequence shown here is derived from an EMBL/GenBank/DDBJ whole genome shotgun (WGS) entry which is preliminary data.</text>
</comment>
<evidence type="ECO:0000313" key="2">
    <source>
        <dbReference type="EMBL" id="PWJ78875.1"/>
    </source>
</evidence>
<feature type="transmembrane region" description="Helical" evidence="1">
    <location>
        <begin position="192"/>
        <end position="210"/>
    </location>
</feature>
<organism evidence="2 3">
    <name type="scientific">Murimonas intestini</name>
    <dbReference type="NCBI Taxonomy" id="1337051"/>
    <lineage>
        <taxon>Bacteria</taxon>
        <taxon>Bacillati</taxon>
        <taxon>Bacillota</taxon>
        <taxon>Clostridia</taxon>
        <taxon>Lachnospirales</taxon>
        <taxon>Lachnospiraceae</taxon>
        <taxon>Murimonas</taxon>
    </lineage>
</organism>
<dbReference type="RefSeq" id="WP_109624320.1">
    <property type="nucleotide sequence ID" value="NZ_JANKBI010000001.1"/>
</dbReference>
<feature type="transmembrane region" description="Helical" evidence="1">
    <location>
        <begin position="45"/>
        <end position="66"/>
    </location>
</feature>
<gene>
    <name evidence="2" type="ORF">C7383_101246</name>
</gene>
<evidence type="ECO:0000313" key="3">
    <source>
        <dbReference type="Proteomes" id="UP000245412"/>
    </source>
</evidence>